<feature type="compositionally biased region" description="Polar residues" evidence="1">
    <location>
        <begin position="279"/>
        <end position="291"/>
    </location>
</feature>
<feature type="compositionally biased region" description="Acidic residues" evidence="1">
    <location>
        <begin position="167"/>
        <end position="195"/>
    </location>
</feature>
<feature type="region of interest" description="Disordered" evidence="1">
    <location>
        <begin position="527"/>
        <end position="546"/>
    </location>
</feature>
<feature type="compositionally biased region" description="Basic and acidic residues" evidence="1">
    <location>
        <begin position="146"/>
        <end position="166"/>
    </location>
</feature>
<proteinExistence type="predicted"/>
<dbReference type="STRING" id="8022.A0A060WAY0"/>
<feature type="compositionally biased region" description="Basic and acidic residues" evidence="1">
    <location>
        <begin position="584"/>
        <end position="604"/>
    </location>
</feature>
<reference evidence="2" key="1">
    <citation type="journal article" date="2014" name="Nat. Commun.">
        <title>The rainbow trout genome provides novel insights into evolution after whole-genome duplication in vertebrates.</title>
        <authorList>
            <person name="Berthelot C."/>
            <person name="Brunet F."/>
            <person name="Chalopin D."/>
            <person name="Juanchich A."/>
            <person name="Bernard M."/>
            <person name="Noel B."/>
            <person name="Bento P."/>
            <person name="Da Silva C."/>
            <person name="Labadie K."/>
            <person name="Alberti A."/>
            <person name="Aury J.M."/>
            <person name="Louis A."/>
            <person name="Dehais P."/>
            <person name="Bardou P."/>
            <person name="Montfort J."/>
            <person name="Klopp C."/>
            <person name="Cabau C."/>
            <person name="Gaspin C."/>
            <person name="Thorgaard G.H."/>
            <person name="Boussaha M."/>
            <person name="Quillet E."/>
            <person name="Guyomard R."/>
            <person name="Galiana D."/>
            <person name="Bobe J."/>
            <person name="Volff J.N."/>
            <person name="Genet C."/>
            <person name="Wincker P."/>
            <person name="Jaillon O."/>
            <person name="Roest Crollius H."/>
            <person name="Guiguen Y."/>
        </authorList>
    </citation>
    <scope>NUCLEOTIDE SEQUENCE [LARGE SCALE GENOMIC DNA]</scope>
</reference>
<dbReference type="AlphaFoldDB" id="A0A060WAY0"/>
<name>A0A060WAY0_ONCMY</name>
<reference evidence="2" key="2">
    <citation type="submission" date="2014-03" db="EMBL/GenBank/DDBJ databases">
        <authorList>
            <person name="Genoscope - CEA"/>
        </authorList>
    </citation>
    <scope>NUCLEOTIDE SEQUENCE</scope>
</reference>
<gene>
    <name evidence="2" type="ORF">GSONMT00071292001</name>
</gene>
<feature type="region of interest" description="Disordered" evidence="1">
    <location>
        <begin position="563"/>
        <end position="605"/>
    </location>
</feature>
<dbReference type="PaxDb" id="8022-A0A060WAY0"/>
<feature type="compositionally biased region" description="Basic and acidic residues" evidence="1">
    <location>
        <begin position="456"/>
        <end position="469"/>
    </location>
</feature>
<evidence type="ECO:0000313" key="3">
    <source>
        <dbReference type="Proteomes" id="UP000193380"/>
    </source>
</evidence>
<feature type="compositionally biased region" description="Basic and acidic residues" evidence="1">
    <location>
        <begin position="302"/>
        <end position="326"/>
    </location>
</feature>
<dbReference type="Proteomes" id="UP000193380">
    <property type="component" value="Unassembled WGS sequence"/>
</dbReference>
<feature type="region of interest" description="Disordered" evidence="1">
    <location>
        <begin position="112"/>
        <end position="383"/>
    </location>
</feature>
<feature type="compositionally biased region" description="Polar residues" evidence="1">
    <location>
        <begin position="209"/>
        <end position="232"/>
    </location>
</feature>
<protein>
    <submittedName>
        <fullName evidence="2">Uncharacterized protein</fullName>
    </submittedName>
</protein>
<dbReference type="EMBL" id="FR904473">
    <property type="protein sequence ID" value="CDQ64463.1"/>
    <property type="molecule type" value="Genomic_DNA"/>
</dbReference>
<accession>A0A060WAY0</accession>
<evidence type="ECO:0000256" key="1">
    <source>
        <dbReference type="SAM" id="MobiDB-lite"/>
    </source>
</evidence>
<organism evidence="2 3">
    <name type="scientific">Oncorhynchus mykiss</name>
    <name type="common">Rainbow trout</name>
    <name type="synonym">Salmo gairdneri</name>
    <dbReference type="NCBI Taxonomy" id="8022"/>
    <lineage>
        <taxon>Eukaryota</taxon>
        <taxon>Metazoa</taxon>
        <taxon>Chordata</taxon>
        <taxon>Craniata</taxon>
        <taxon>Vertebrata</taxon>
        <taxon>Euteleostomi</taxon>
        <taxon>Actinopterygii</taxon>
        <taxon>Neopterygii</taxon>
        <taxon>Teleostei</taxon>
        <taxon>Protacanthopterygii</taxon>
        <taxon>Salmoniformes</taxon>
        <taxon>Salmonidae</taxon>
        <taxon>Salmoninae</taxon>
        <taxon>Oncorhynchus</taxon>
    </lineage>
</organism>
<evidence type="ECO:0000313" key="2">
    <source>
        <dbReference type="EMBL" id="CDQ64463.1"/>
    </source>
</evidence>
<feature type="compositionally biased region" description="Low complexity" evidence="1">
    <location>
        <begin position="247"/>
        <end position="278"/>
    </location>
</feature>
<sequence length="651" mass="71112">MYLCHVCVFSRNACDVCVCVCAQNVCLSDATECVKNVLSLTLAKCMYVLASLIERECGLAKRVHGTPERIELENYHVSLETEQLTDEPEEVPEETLANYNLSLLVTEEKKANHKRSPLWDKSNEGSSSESETEEEGERQRAQTNDLARDSWRKAMELHARLRGERGGDEEETEEGEEEGEVDEEEEEELSSDEEGSSPLTAQEVASLDEWQQSAHSQNTHSPDTLTPDSTAPDTHGPHRPTSVPNITFSTPATASTPFTPLTSHAPTSMSSVSIPDSSVFTYSSPNSSTTLGCFPGPEVGEEDGKEKERKERKEQEERERGERVRDPSSSSGIGVGGSSTTSTSDPLTPPCILPPAQHRACWDSLPHPDVEAESLQSPAPRPAPRFVPAPIMASAVVRGVGGKKLNPWDVGGGSGPAAGGSVGAGSLGEQLCKGEVIDPLEDISSPLSPLKPLKAVPRDEREIGRKREMERRREIERAAMGVGWEDMKITLGREPLPGKSRGGLDPRRLTESLPPLLLQGGFIFPSRKCRRDNQPPSQSVSEAGIGEGGPLGLWRAVISGYKRDRKKKGRTSLPNSTTAPAPKEQGRRKTSAERRGVKFRERQSWSEPEESDITCSVVMERCSMNPKANVRTSLLTLPLISERQADITLQL</sequence>
<feature type="region of interest" description="Disordered" evidence="1">
    <location>
        <begin position="443"/>
        <end position="469"/>
    </location>
</feature>
<feature type="compositionally biased region" description="Low complexity" evidence="1">
    <location>
        <begin position="327"/>
        <end position="346"/>
    </location>
</feature>